<keyword evidence="6 11" id="KW-0812">Transmembrane</keyword>
<dbReference type="Proteomes" id="UP000295135">
    <property type="component" value="Unassembled WGS sequence"/>
</dbReference>
<feature type="transmembrane region" description="Helical" evidence="11">
    <location>
        <begin position="12"/>
        <end position="31"/>
    </location>
</feature>
<proteinExistence type="inferred from homology"/>
<reference evidence="13 14" key="1">
    <citation type="submission" date="2019-03" db="EMBL/GenBank/DDBJ databases">
        <title>Genomic Encyclopedia of Type Strains, Phase IV (KMG-IV): sequencing the most valuable type-strain genomes for metagenomic binning, comparative biology and taxonomic classification.</title>
        <authorList>
            <person name="Goeker M."/>
        </authorList>
    </citation>
    <scope>NUCLEOTIDE SEQUENCE [LARGE SCALE GENOMIC DNA]</scope>
    <source>
        <strain evidence="13 14">DSM 103923</strain>
    </source>
</reference>
<evidence type="ECO:0000256" key="6">
    <source>
        <dbReference type="ARBA" id="ARBA00022692"/>
    </source>
</evidence>
<sequence>MTSTDWDDRFSQAIILSIIAHVVVIFGIHFVPANSKLFESQLPMEVVLVNSMSPDKPLKPDVLAQANLDGGGDVDAKLQAKNPLPALTQDSAASAENRLTARAQALEEQARLLMQQAKSNYAVRDPKSRPDSAPRPPEPNVAPADLVTRSLEMAKLAARIDQEWEANQNRPRRAFVGARAQEFVFARYVEDWRLKVERYGNNNYPEEARRQGLYGTLVLTVEIGSDGRVIDVHVDRPSGSKLLDAAAVKIVENAGPYSAFPVEMRKKVDILSITRTWSFTRSDQLTTQ</sequence>
<dbReference type="GO" id="GO:0098797">
    <property type="term" value="C:plasma membrane protein complex"/>
    <property type="evidence" value="ECO:0007669"/>
    <property type="project" value="TreeGrafter"/>
</dbReference>
<dbReference type="Pfam" id="PF03544">
    <property type="entry name" value="TonB_C"/>
    <property type="match status" value="1"/>
</dbReference>
<feature type="domain" description="TonB C-terminal" evidence="12">
    <location>
        <begin position="189"/>
        <end position="288"/>
    </location>
</feature>
<dbReference type="PANTHER" id="PTHR33446:SF11">
    <property type="entry name" value="TONB3"/>
    <property type="match status" value="1"/>
</dbReference>
<dbReference type="GO" id="GO:0015031">
    <property type="term" value="P:protein transport"/>
    <property type="evidence" value="ECO:0007669"/>
    <property type="project" value="UniProtKB-KW"/>
</dbReference>
<dbReference type="InterPro" id="IPR037682">
    <property type="entry name" value="TonB_C"/>
</dbReference>
<evidence type="ECO:0000256" key="3">
    <source>
        <dbReference type="ARBA" id="ARBA00022448"/>
    </source>
</evidence>
<evidence type="ECO:0000313" key="14">
    <source>
        <dbReference type="Proteomes" id="UP000295135"/>
    </source>
</evidence>
<dbReference type="InterPro" id="IPR051045">
    <property type="entry name" value="TonB-dependent_transducer"/>
</dbReference>
<accession>A0A4R3JR39</accession>
<dbReference type="EMBL" id="SLZY01000020">
    <property type="protein sequence ID" value="TCS69481.1"/>
    <property type="molecule type" value="Genomic_DNA"/>
</dbReference>
<dbReference type="InterPro" id="IPR006260">
    <property type="entry name" value="TonB/TolA_C"/>
</dbReference>
<gene>
    <name evidence="13" type="ORF">EDC61_12042</name>
</gene>
<keyword evidence="7" id="KW-0653">Protein transport</keyword>
<keyword evidence="9 11" id="KW-0472">Membrane</keyword>
<evidence type="ECO:0000313" key="13">
    <source>
        <dbReference type="EMBL" id="TCS69481.1"/>
    </source>
</evidence>
<organism evidence="13 14">
    <name type="scientific">Sulfuritortus calidifontis</name>
    <dbReference type="NCBI Taxonomy" id="1914471"/>
    <lineage>
        <taxon>Bacteria</taxon>
        <taxon>Pseudomonadati</taxon>
        <taxon>Pseudomonadota</taxon>
        <taxon>Betaproteobacteria</taxon>
        <taxon>Nitrosomonadales</taxon>
        <taxon>Thiobacillaceae</taxon>
        <taxon>Sulfuritortus</taxon>
    </lineage>
</organism>
<dbReference type="PROSITE" id="PS52015">
    <property type="entry name" value="TONB_CTD"/>
    <property type="match status" value="1"/>
</dbReference>
<evidence type="ECO:0000259" key="12">
    <source>
        <dbReference type="PROSITE" id="PS52015"/>
    </source>
</evidence>
<keyword evidence="4" id="KW-1003">Cell membrane</keyword>
<name>A0A4R3JR39_9PROT</name>
<evidence type="ECO:0000256" key="1">
    <source>
        <dbReference type="ARBA" id="ARBA00004383"/>
    </source>
</evidence>
<comment type="similarity">
    <text evidence="2">Belongs to the TonB family.</text>
</comment>
<keyword evidence="3" id="KW-0813">Transport</keyword>
<feature type="region of interest" description="Disordered" evidence="10">
    <location>
        <begin position="118"/>
        <end position="144"/>
    </location>
</feature>
<dbReference type="GO" id="GO:0055085">
    <property type="term" value="P:transmembrane transport"/>
    <property type="evidence" value="ECO:0007669"/>
    <property type="project" value="InterPro"/>
</dbReference>
<dbReference type="SUPFAM" id="SSF74653">
    <property type="entry name" value="TolA/TonB C-terminal domain"/>
    <property type="match status" value="1"/>
</dbReference>
<evidence type="ECO:0000256" key="4">
    <source>
        <dbReference type="ARBA" id="ARBA00022475"/>
    </source>
</evidence>
<keyword evidence="14" id="KW-1185">Reference proteome</keyword>
<dbReference type="NCBIfam" id="TIGR01352">
    <property type="entry name" value="tonB_Cterm"/>
    <property type="match status" value="1"/>
</dbReference>
<keyword evidence="5" id="KW-0997">Cell inner membrane</keyword>
<dbReference type="GO" id="GO:0031992">
    <property type="term" value="F:energy transducer activity"/>
    <property type="evidence" value="ECO:0007669"/>
    <property type="project" value="TreeGrafter"/>
</dbReference>
<comment type="subcellular location">
    <subcellularLocation>
        <location evidence="1">Cell inner membrane</location>
        <topology evidence="1">Single-pass membrane protein</topology>
        <orientation evidence="1">Periplasmic side</orientation>
    </subcellularLocation>
</comment>
<evidence type="ECO:0000256" key="5">
    <source>
        <dbReference type="ARBA" id="ARBA00022519"/>
    </source>
</evidence>
<evidence type="ECO:0000256" key="11">
    <source>
        <dbReference type="SAM" id="Phobius"/>
    </source>
</evidence>
<evidence type="ECO:0000256" key="9">
    <source>
        <dbReference type="ARBA" id="ARBA00023136"/>
    </source>
</evidence>
<keyword evidence="8 11" id="KW-1133">Transmembrane helix</keyword>
<comment type="caution">
    <text evidence="13">The sequence shown here is derived from an EMBL/GenBank/DDBJ whole genome shotgun (WGS) entry which is preliminary data.</text>
</comment>
<evidence type="ECO:0000256" key="7">
    <source>
        <dbReference type="ARBA" id="ARBA00022927"/>
    </source>
</evidence>
<protein>
    <submittedName>
        <fullName evidence="13">Protein TonB</fullName>
    </submittedName>
</protein>
<evidence type="ECO:0000256" key="8">
    <source>
        <dbReference type="ARBA" id="ARBA00022989"/>
    </source>
</evidence>
<dbReference type="PANTHER" id="PTHR33446">
    <property type="entry name" value="PROTEIN TONB-RELATED"/>
    <property type="match status" value="1"/>
</dbReference>
<dbReference type="Gene3D" id="3.30.1150.10">
    <property type="match status" value="1"/>
</dbReference>
<dbReference type="AlphaFoldDB" id="A0A4R3JR39"/>
<evidence type="ECO:0000256" key="10">
    <source>
        <dbReference type="SAM" id="MobiDB-lite"/>
    </source>
</evidence>
<evidence type="ECO:0000256" key="2">
    <source>
        <dbReference type="ARBA" id="ARBA00006555"/>
    </source>
</evidence>